<organism evidence="5 6">
    <name type="scientific">Myroides guanonis</name>
    <dbReference type="NCBI Taxonomy" id="1150112"/>
    <lineage>
        <taxon>Bacteria</taxon>
        <taxon>Pseudomonadati</taxon>
        <taxon>Bacteroidota</taxon>
        <taxon>Flavobacteriia</taxon>
        <taxon>Flavobacteriales</taxon>
        <taxon>Flavobacteriaceae</taxon>
        <taxon>Myroides</taxon>
    </lineage>
</organism>
<evidence type="ECO:0000256" key="2">
    <source>
        <dbReference type="ARBA" id="ARBA00022729"/>
    </source>
</evidence>
<evidence type="ECO:0000256" key="3">
    <source>
        <dbReference type="SAM" id="Coils"/>
    </source>
</evidence>
<dbReference type="GO" id="GO:0050821">
    <property type="term" value="P:protein stabilization"/>
    <property type="evidence" value="ECO:0007669"/>
    <property type="project" value="TreeGrafter"/>
</dbReference>
<dbReference type="InterPro" id="IPR005632">
    <property type="entry name" value="Chaperone_Skp"/>
</dbReference>
<dbReference type="PANTHER" id="PTHR35089">
    <property type="entry name" value="CHAPERONE PROTEIN SKP"/>
    <property type="match status" value="1"/>
</dbReference>
<dbReference type="GO" id="GO:0005829">
    <property type="term" value="C:cytosol"/>
    <property type="evidence" value="ECO:0007669"/>
    <property type="project" value="TreeGrafter"/>
</dbReference>
<proteinExistence type="inferred from homology"/>
<feature type="coiled-coil region" evidence="3">
    <location>
        <begin position="65"/>
        <end position="114"/>
    </location>
</feature>
<evidence type="ECO:0000256" key="1">
    <source>
        <dbReference type="ARBA" id="ARBA00009091"/>
    </source>
</evidence>
<dbReference type="InterPro" id="IPR024930">
    <property type="entry name" value="Skp_dom_sf"/>
</dbReference>
<evidence type="ECO:0000313" key="6">
    <source>
        <dbReference type="Proteomes" id="UP000243887"/>
    </source>
</evidence>
<dbReference type="RefSeq" id="WP_090678276.1">
    <property type="nucleotide sequence ID" value="NZ_FORU01000003.1"/>
</dbReference>
<keyword evidence="2 4" id="KW-0732">Signal</keyword>
<sequence length="171" mass="19209">MKKVKSLLIAAVLFFGVSQSNVMAQSKVAHINVQELVTELPEMKKAGEDLKKIGENYEKDFSTMMTEYQNKIKKYQDEAATAGDIKNQERAAEIEELQQRLQQFQTTAQQDLQKKEVELTQPIFEKARLAIHKVAKAQGFDYVLDSTIGSGVIMAEGTNLLTDVKKELGVK</sequence>
<dbReference type="Proteomes" id="UP000243887">
    <property type="component" value="Unassembled WGS sequence"/>
</dbReference>
<dbReference type="SUPFAM" id="SSF111384">
    <property type="entry name" value="OmpH-like"/>
    <property type="match status" value="1"/>
</dbReference>
<dbReference type="Gene3D" id="3.30.910.20">
    <property type="entry name" value="Skp domain"/>
    <property type="match status" value="1"/>
</dbReference>
<dbReference type="EMBL" id="FORU01000003">
    <property type="protein sequence ID" value="SFJ12468.1"/>
    <property type="molecule type" value="Genomic_DNA"/>
</dbReference>
<feature type="signal peptide" evidence="4">
    <location>
        <begin position="1"/>
        <end position="24"/>
    </location>
</feature>
<feature type="chain" id="PRO_5017339621" evidence="4">
    <location>
        <begin position="25"/>
        <end position="171"/>
    </location>
</feature>
<dbReference type="AlphaFoldDB" id="A0A1I3NT21"/>
<dbReference type="STRING" id="1150112.SAMN04487893_103199"/>
<name>A0A1I3NT21_9FLAO</name>
<keyword evidence="6" id="KW-1185">Reference proteome</keyword>
<dbReference type="SMART" id="SM00935">
    <property type="entry name" value="OmpH"/>
    <property type="match status" value="1"/>
</dbReference>
<reference evidence="6" key="1">
    <citation type="submission" date="2016-10" db="EMBL/GenBank/DDBJ databases">
        <authorList>
            <person name="Varghese N."/>
            <person name="Submissions S."/>
        </authorList>
    </citation>
    <scope>NUCLEOTIDE SEQUENCE [LARGE SCALE GENOMIC DNA]</scope>
    <source>
        <strain evidence="6">DSM 26542</strain>
    </source>
</reference>
<dbReference type="PANTHER" id="PTHR35089:SF1">
    <property type="entry name" value="CHAPERONE PROTEIN SKP"/>
    <property type="match status" value="1"/>
</dbReference>
<dbReference type="Pfam" id="PF03938">
    <property type="entry name" value="OmpH"/>
    <property type="match status" value="1"/>
</dbReference>
<comment type="similarity">
    <text evidence="1">Belongs to the Skp family.</text>
</comment>
<evidence type="ECO:0000256" key="4">
    <source>
        <dbReference type="SAM" id="SignalP"/>
    </source>
</evidence>
<evidence type="ECO:0000313" key="5">
    <source>
        <dbReference type="EMBL" id="SFJ12468.1"/>
    </source>
</evidence>
<keyword evidence="3" id="KW-0175">Coiled coil</keyword>
<dbReference type="GO" id="GO:0051082">
    <property type="term" value="F:unfolded protein binding"/>
    <property type="evidence" value="ECO:0007669"/>
    <property type="project" value="InterPro"/>
</dbReference>
<accession>A0A1I3NT21</accession>
<protein>
    <submittedName>
        <fullName evidence="5">Periplasmic chaperone for outer membrane proteins Skp</fullName>
    </submittedName>
</protein>
<dbReference type="OrthoDB" id="1524711at2"/>
<gene>
    <name evidence="5" type="ORF">SAMN04487893_103199</name>
</gene>